<feature type="signal peptide" evidence="3">
    <location>
        <begin position="1"/>
        <end position="18"/>
    </location>
</feature>
<dbReference type="PANTHER" id="PTHR42953">
    <property type="entry name" value="HIGH-AFFINITY ZINC UPTAKE SYSTEM PROTEIN ZNUA-RELATED"/>
    <property type="match status" value="1"/>
</dbReference>
<dbReference type="EMBL" id="CP011361">
    <property type="protein sequence ID" value="AKG05118.1"/>
    <property type="molecule type" value="Genomic_DNA"/>
</dbReference>
<evidence type="ECO:0000313" key="5">
    <source>
        <dbReference type="EMBL" id="EKE32512.1"/>
    </source>
</evidence>
<feature type="compositionally biased region" description="Basic and acidic residues" evidence="2">
    <location>
        <begin position="121"/>
        <end position="148"/>
    </location>
</feature>
<sequence length="317" mass="35212">MKKSGIALFLLAVVVLSACDSGEAGKKGNEEKGDVIYTTVYPLQFMTEKIAGETLEVESILPAGSDAHTYEPTTKEMVRMAEGEVFIYTKDDFEAYAETIADTLEAEDVRTVAAAEGLGGLKKENGHEEKEGGDHDGHSHSSSGEDPHIWLDPVIMTEVAEEIEKELATMYPEKKDEFSENTKKLKARLHELDERMAATVKEADTQEVIVSHAAYGYWEDAYGLKQISVAGLSSTNEPSQKELEHVIETAEEHGLNYVLFEKNVSMKAADIVQEEIGAEALYLHNLATRTEEEAENGKDYFDIMEENREVLEQALNR</sequence>
<dbReference type="InterPro" id="IPR050492">
    <property type="entry name" value="Bact_metal-bind_prot9"/>
</dbReference>
<dbReference type="AlphaFoldDB" id="K2GE43"/>
<dbReference type="PANTHER" id="PTHR42953:SF8">
    <property type="entry name" value="ZINT DOMAIN-CONTAINING PROTEIN"/>
    <property type="match status" value="1"/>
</dbReference>
<reference evidence="5 6" key="1">
    <citation type="journal article" date="2012" name="J. Bacteriol.">
        <title>Draft Genome Sequence of Salimicrobium sp. Strain MJ3, Isolated from Myulchi-Jeot, Korean Fermented Seafood.</title>
        <authorList>
            <person name="Lee S.H."/>
            <person name="Jung J.Y."/>
            <person name="Jeon C.O."/>
        </authorList>
    </citation>
    <scope>NUCLEOTIDE SEQUENCE [LARGE SCALE GENOMIC DNA]</scope>
    <source>
        <strain evidence="5 6">MJ3</strain>
    </source>
</reference>
<dbReference type="KEGG" id="sje:AAV35_010200"/>
<dbReference type="SUPFAM" id="SSF53807">
    <property type="entry name" value="Helical backbone' metal receptor"/>
    <property type="match status" value="1"/>
</dbReference>
<dbReference type="Gene3D" id="3.40.50.1980">
    <property type="entry name" value="Nitrogenase molybdenum iron protein domain"/>
    <property type="match status" value="2"/>
</dbReference>
<dbReference type="eggNOG" id="COG0803">
    <property type="taxonomic scope" value="Bacteria"/>
</dbReference>
<dbReference type="GO" id="GO:0030001">
    <property type="term" value="P:metal ion transport"/>
    <property type="evidence" value="ECO:0007669"/>
    <property type="project" value="InterPro"/>
</dbReference>
<dbReference type="Proteomes" id="UP000092654">
    <property type="component" value="Chromosome"/>
</dbReference>
<keyword evidence="3" id="KW-0732">Signal</keyword>
<dbReference type="Pfam" id="PF01297">
    <property type="entry name" value="ZnuA"/>
    <property type="match status" value="1"/>
</dbReference>
<dbReference type="PATRIC" id="fig|1230341.3.peg.774"/>
<name>K2GE43_9BACI</name>
<dbReference type="OrthoDB" id="9810636at2"/>
<evidence type="ECO:0000313" key="6">
    <source>
        <dbReference type="Proteomes" id="UP000011746"/>
    </source>
</evidence>
<feature type="chain" id="PRO_5039045983" evidence="3">
    <location>
        <begin position="19"/>
        <end position="317"/>
    </location>
</feature>
<feature type="region of interest" description="Disordered" evidence="2">
    <location>
        <begin position="119"/>
        <end position="148"/>
    </location>
</feature>
<dbReference type="GO" id="GO:0046872">
    <property type="term" value="F:metal ion binding"/>
    <property type="evidence" value="ECO:0007669"/>
    <property type="project" value="InterPro"/>
</dbReference>
<dbReference type="RefSeq" id="WP_008588422.1">
    <property type="nucleotide sequence ID" value="NZ_AMPQ01000003.1"/>
</dbReference>
<protein>
    <submittedName>
        <fullName evidence="4">Adhesin</fullName>
    </submittedName>
    <submittedName>
        <fullName evidence="5">Zinc ABC transporter extracellular binding protein</fullName>
    </submittedName>
</protein>
<dbReference type="InterPro" id="IPR006127">
    <property type="entry name" value="ZnuA-like"/>
</dbReference>
<feature type="coiled-coil region" evidence="1">
    <location>
        <begin position="175"/>
        <end position="202"/>
    </location>
</feature>
<dbReference type="STRING" id="1230341.AAV35_010200"/>
<evidence type="ECO:0000256" key="1">
    <source>
        <dbReference type="SAM" id="Coils"/>
    </source>
</evidence>
<evidence type="ECO:0000256" key="3">
    <source>
        <dbReference type="SAM" id="SignalP"/>
    </source>
</evidence>
<evidence type="ECO:0000256" key="2">
    <source>
        <dbReference type="SAM" id="MobiDB-lite"/>
    </source>
</evidence>
<reference evidence="4" key="3">
    <citation type="submission" date="2016-11" db="EMBL/GenBank/DDBJ databases">
        <title>Salimicrobium jeotgali MJ3, isolated from Myulchi jeot, a traditional Korean fermented seafood.</title>
        <authorList>
            <person name="Kim K.H."/>
            <person name="Jeon C.O."/>
            <person name="Jin H.M."/>
        </authorList>
    </citation>
    <scope>NUCLEOTIDE SEQUENCE</scope>
    <source>
        <strain evidence="4">MJ3</strain>
    </source>
</reference>
<reference evidence="7" key="2">
    <citation type="submission" date="2015-06" db="EMBL/GenBank/DDBJ databases">
        <title>Salimicrobium jeotgali MJ3, isolated from Myulchi jeot, a traditional Korean fermented seafood.</title>
        <authorList>
            <person name="Kim K.H."/>
            <person name="Jeon C.O."/>
            <person name="Jin H.M."/>
        </authorList>
    </citation>
    <scope>NUCLEOTIDE SEQUENCE [LARGE SCALE GENOMIC DNA]</scope>
    <source>
        <strain evidence="7">MJ3</strain>
    </source>
</reference>
<evidence type="ECO:0000313" key="4">
    <source>
        <dbReference type="EMBL" id="AKG05118.1"/>
    </source>
</evidence>
<dbReference type="PROSITE" id="PS51257">
    <property type="entry name" value="PROKAR_LIPOPROTEIN"/>
    <property type="match status" value="1"/>
</dbReference>
<dbReference type="Proteomes" id="UP000011746">
    <property type="component" value="Unassembled WGS sequence"/>
</dbReference>
<gene>
    <name evidence="4" type="ORF">AAV35_010200</name>
    <name evidence="5" type="ORF">MJ3_03727</name>
</gene>
<keyword evidence="6" id="KW-1185">Reference proteome</keyword>
<accession>K2GE43</accession>
<proteinExistence type="predicted"/>
<dbReference type="EMBL" id="AMPQ01000003">
    <property type="protein sequence ID" value="EKE32512.1"/>
    <property type="molecule type" value="Genomic_DNA"/>
</dbReference>
<organism evidence="5 6">
    <name type="scientific">Salimicrobium jeotgali</name>
    <dbReference type="NCBI Taxonomy" id="1230341"/>
    <lineage>
        <taxon>Bacteria</taxon>
        <taxon>Bacillati</taxon>
        <taxon>Bacillota</taxon>
        <taxon>Bacilli</taxon>
        <taxon>Bacillales</taxon>
        <taxon>Bacillaceae</taxon>
        <taxon>Salimicrobium</taxon>
    </lineage>
</organism>
<evidence type="ECO:0000313" key="7">
    <source>
        <dbReference type="Proteomes" id="UP000092654"/>
    </source>
</evidence>
<keyword evidence="1" id="KW-0175">Coiled coil</keyword>